<feature type="compositionally biased region" description="Basic and acidic residues" evidence="1">
    <location>
        <begin position="14"/>
        <end position="30"/>
    </location>
</feature>
<keyword evidence="3" id="KW-1185">Reference proteome</keyword>
<comment type="caution">
    <text evidence="2">The sequence shown here is derived from an EMBL/GenBank/DDBJ whole genome shotgun (WGS) entry which is preliminary data.</text>
</comment>
<dbReference type="EMBL" id="PQFF01000457">
    <property type="protein sequence ID" value="RHZ48994.1"/>
    <property type="molecule type" value="Genomic_DNA"/>
</dbReference>
<evidence type="ECO:0000256" key="1">
    <source>
        <dbReference type="SAM" id="MobiDB-lite"/>
    </source>
</evidence>
<feature type="compositionally biased region" description="Basic and acidic residues" evidence="1">
    <location>
        <begin position="258"/>
        <end position="277"/>
    </location>
</feature>
<gene>
    <name evidence="2" type="ORF">Glove_535g1</name>
</gene>
<dbReference type="AlphaFoldDB" id="A0A397GGP4"/>
<sequence length="310" mass="36646">MIRNCGRLRYDNRAYRKNPNHEPNARESKSFRNSFSHPLESTGIKFLGLLMLMISRKSEECKKNEKCKNSEKCECNKLEEIWFPGVDDKISNESLRWMIRRILCTGGLESLEEESLELGKKFLDQIEKILFYIINIKITPVFSIKRATTFFLLMGRNRIIPLYRDDKGMLTFDLLHKKGYWENAKKFKNINDIKEHKYRRPDSLTKFFDAMEDILIEGLKRTNSASDAKDVNGMKAKYREQNIKKIKEIYDEIEMDKNNSDDKIDKKNSDDEIDKKGGLKQCPSRDFPLTMANENREFFVYTDQPDEEKK</sequence>
<accession>A0A397GGP4</accession>
<evidence type="ECO:0000313" key="3">
    <source>
        <dbReference type="Proteomes" id="UP000266861"/>
    </source>
</evidence>
<organism evidence="2 3">
    <name type="scientific">Diversispora epigaea</name>
    <dbReference type="NCBI Taxonomy" id="1348612"/>
    <lineage>
        <taxon>Eukaryota</taxon>
        <taxon>Fungi</taxon>
        <taxon>Fungi incertae sedis</taxon>
        <taxon>Mucoromycota</taxon>
        <taxon>Glomeromycotina</taxon>
        <taxon>Glomeromycetes</taxon>
        <taxon>Diversisporales</taxon>
        <taxon>Diversisporaceae</taxon>
        <taxon>Diversispora</taxon>
    </lineage>
</organism>
<proteinExistence type="predicted"/>
<feature type="region of interest" description="Disordered" evidence="1">
    <location>
        <begin position="14"/>
        <end position="34"/>
    </location>
</feature>
<dbReference type="Proteomes" id="UP000266861">
    <property type="component" value="Unassembled WGS sequence"/>
</dbReference>
<feature type="region of interest" description="Disordered" evidence="1">
    <location>
        <begin position="258"/>
        <end position="287"/>
    </location>
</feature>
<reference evidence="2 3" key="1">
    <citation type="submission" date="2018-08" db="EMBL/GenBank/DDBJ databases">
        <title>Genome and evolution of the arbuscular mycorrhizal fungus Diversispora epigaea (formerly Glomus versiforme) and its bacterial endosymbionts.</title>
        <authorList>
            <person name="Sun X."/>
            <person name="Fei Z."/>
            <person name="Harrison M."/>
        </authorList>
    </citation>
    <scope>NUCLEOTIDE SEQUENCE [LARGE SCALE GENOMIC DNA]</scope>
    <source>
        <strain evidence="2 3">IT104</strain>
    </source>
</reference>
<name>A0A397GGP4_9GLOM</name>
<dbReference type="OrthoDB" id="59699at2759"/>
<evidence type="ECO:0000313" key="2">
    <source>
        <dbReference type="EMBL" id="RHZ48994.1"/>
    </source>
</evidence>
<protein>
    <submittedName>
        <fullName evidence="2">Uncharacterized protein</fullName>
    </submittedName>
</protein>